<feature type="region of interest" description="Disordered" evidence="1">
    <location>
        <begin position="185"/>
        <end position="222"/>
    </location>
</feature>
<protein>
    <submittedName>
        <fullName evidence="2">Uncharacterized protein</fullName>
    </submittedName>
</protein>
<sequence>MTDRSDKGWWRGSTGVDRIFCAGSTIIDRPKETWDVWGADKAFLSPPESNGYLTGSLESDESSEECEDFISGLVEEIMLQEEEDEEVINKETSAKANPTLRNPDSTAWTASKVLGTSPTSPQSTLTGAWCFNWGNLRNKQTADFFPPLKEGNAVDEVRKSFLDGKIEERTIKSSLFMQMQNLQLDESSQKSSISPPRIRKDFSPSRSKQGPPLRKKGNPSYSQVPRENFLALAIDKALSEKRRRQAKSMGEGAASNEVCEQAGNGLEGLGILPKGRRKERACSQGSVSGVDCSKKKVEHKRISILGSGDLAGRAVLGGTGGGGAADGKGILLRPSFVGALASRECGGTGFFMPRQVGSMDVQDSRHVSSKSSSMRRHFRLETCKLKPEDSGLSHSSLSSITTLQEVAPNISLPSEWTY</sequence>
<evidence type="ECO:0000313" key="3">
    <source>
        <dbReference type="Proteomes" id="UP000825935"/>
    </source>
</evidence>
<dbReference type="EMBL" id="CM035442">
    <property type="protein sequence ID" value="KAH7279377.1"/>
    <property type="molecule type" value="Genomic_DNA"/>
</dbReference>
<name>A0A8T2Q5T9_CERRI</name>
<organism evidence="2 3">
    <name type="scientific">Ceratopteris richardii</name>
    <name type="common">Triangle waterfern</name>
    <dbReference type="NCBI Taxonomy" id="49495"/>
    <lineage>
        <taxon>Eukaryota</taxon>
        <taxon>Viridiplantae</taxon>
        <taxon>Streptophyta</taxon>
        <taxon>Embryophyta</taxon>
        <taxon>Tracheophyta</taxon>
        <taxon>Polypodiopsida</taxon>
        <taxon>Polypodiidae</taxon>
        <taxon>Polypodiales</taxon>
        <taxon>Pteridineae</taxon>
        <taxon>Pteridaceae</taxon>
        <taxon>Parkerioideae</taxon>
        <taxon>Ceratopteris</taxon>
    </lineage>
</organism>
<evidence type="ECO:0000256" key="1">
    <source>
        <dbReference type="SAM" id="MobiDB-lite"/>
    </source>
</evidence>
<feature type="compositionally biased region" description="Polar residues" evidence="1">
    <location>
        <begin position="185"/>
        <end position="194"/>
    </location>
</feature>
<dbReference type="AlphaFoldDB" id="A0A8T2Q5T9"/>
<reference evidence="2" key="1">
    <citation type="submission" date="2021-08" db="EMBL/GenBank/DDBJ databases">
        <title>WGS assembly of Ceratopteris richardii.</title>
        <authorList>
            <person name="Marchant D.B."/>
            <person name="Chen G."/>
            <person name="Jenkins J."/>
            <person name="Shu S."/>
            <person name="Leebens-Mack J."/>
            <person name="Grimwood J."/>
            <person name="Schmutz J."/>
            <person name="Soltis P."/>
            <person name="Soltis D."/>
            <person name="Chen Z.-H."/>
        </authorList>
    </citation>
    <scope>NUCLEOTIDE SEQUENCE</scope>
    <source>
        <strain evidence="2">Whitten #5841</strain>
        <tissue evidence="2">Leaf</tissue>
    </source>
</reference>
<keyword evidence="3" id="KW-1185">Reference proteome</keyword>
<evidence type="ECO:0000313" key="2">
    <source>
        <dbReference type="EMBL" id="KAH7279377.1"/>
    </source>
</evidence>
<proteinExistence type="predicted"/>
<accession>A0A8T2Q5T9</accession>
<feature type="region of interest" description="Disordered" evidence="1">
    <location>
        <begin position="269"/>
        <end position="288"/>
    </location>
</feature>
<gene>
    <name evidence="2" type="ORF">KP509_37G017100</name>
</gene>
<comment type="caution">
    <text evidence="2">The sequence shown here is derived from an EMBL/GenBank/DDBJ whole genome shotgun (WGS) entry which is preliminary data.</text>
</comment>
<dbReference type="Proteomes" id="UP000825935">
    <property type="component" value="Chromosome 37"/>
</dbReference>
<dbReference type="OrthoDB" id="1931548at2759"/>